<name>A0A8K9XBR5_ONCMY</name>
<dbReference type="InterPro" id="IPR011009">
    <property type="entry name" value="Kinase-like_dom_sf"/>
</dbReference>
<dbReference type="EC" id="2.7.11.17" evidence="2"/>
<evidence type="ECO:0000256" key="9">
    <source>
        <dbReference type="ARBA" id="ARBA00047430"/>
    </source>
</evidence>
<dbReference type="Gene3D" id="6.10.140.620">
    <property type="match status" value="1"/>
</dbReference>
<evidence type="ECO:0000313" key="14">
    <source>
        <dbReference type="Proteomes" id="UP000694395"/>
    </source>
</evidence>
<comment type="similarity">
    <text evidence="1">Belongs to the protein kinase superfamily. CAMK Ser/Thr protein kinase family. CaMK subfamily.</text>
</comment>
<keyword evidence="3" id="KW-0723">Serine/threonine-protein kinase</keyword>
<dbReference type="GeneTree" id="ENSGT00940000159769"/>
<dbReference type="SMART" id="SM00220">
    <property type="entry name" value="S_TKc"/>
    <property type="match status" value="1"/>
</dbReference>
<evidence type="ECO:0000256" key="10">
    <source>
        <dbReference type="ARBA" id="ARBA00056581"/>
    </source>
</evidence>
<dbReference type="InterPro" id="IPR008271">
    <property type="entry name" value="Ser/Thr_kinase_AS"/>
</dbReference>
<evidence type="ECO:0000259" key="12">
    <source>
        <dbReference type="PROSITE" id="PS50011"/>
    </source>
</evidence>
<dbReference type="Gene3D" id="3.30.200.20">
    <property type="entry name" value="Phosphorylase Kinase, domain 1"/>
    <property type="match status" value="1"/>
</dbReference>
<dbReference type="InterPro" id="IPR013543">
    <property type="entry name" value="Ca/CaM-dep_prot_kinase-assoc"/>
</dbReference>
<keyword evidence="6" id="KW-0418">Kinase</keyword>
<accession>A0A8K9XBR5</accession>
<dbReference type="PROSITE" id="PS00108">
    <property type="entry name" value="PROTEIN_KINASE_ST"/>
    <property type="match status" value="1"/>
</dbReference>
<evidence type="ECO:0000256" key="4">
    <source>
        <dbReference type="ARBA" id="ARBA00022553"/>
    </source>
</evidence>
<evidence type="ECO:0000313" key="13">
    <source>
        <dbReference type="Ensembl" id="ENSOMYP00000130959.1"/>
    </source>
</evidence>
<evidence type="ECO:0000256" key="8">
    <source>
        <dbReference type="ARBA" id="ARBA00047307"/>
    </source>
</evidence>
<dbReference type="PROSITE" id="PS50011">
    <property type="entry name" value="PROTEIN_KINASE_DOM"/>
    <property type="match status" value="1"/>
</dbReference>
<comment type="catalytic activity">
    <reaction evidence="9">
        <text>L-seryl-[protein] + ATP = O-phospho-L-seryl-[protein] + ADP + H(+)</text>
        <dbReference type="Rhea" id="RHEA:17989"/>
        <dbReference type="Rhea" id="RHEA-COMP:9863"/>
        <dbReference type="Rhea" id="RHEA-COMP:11604"/>
        <dbReference type="ChEBI" id="CHEBI:15378"/>
        <dbReference type="ChEBI" id="CHEBI:29999"/>
        <dbReference type="ChEBI" id="CHEBI:30616"/>
        <dbReference type="ChEBI" id="CHEBI:83421"/>
        <dbReference type="ChEBI" id="CHEBI:456216"/>
        <dbReference type="EC" id="2.7.11.17"/>
    </reaction>
</comment>
<evidence type="ECO:0000256" key="7">
    <source>
        <dbReference type="ARBA" id="ARBA00022860"/>
    </source>
</evidence>
<evidence type="ECO:0000256" key="11">
    <source>
        <dbReference type="ARBA" id="ARBA00064333"/>
    </source>
</evidence>
<comment type="function">
    <text evidence="10">CaM-kinase II (CAMK2) is a prominent kinase in the central nervous system.</text>
</comment>
<dbReference type="GO" id="GO:0005524">
    <property type="term" value="F:ATP binding"/>
    <property type="evidence" value="ECO:0007669"/>
    <property type="project" value="InterPro"/>
</dbReference>
<dbReference type="Ensembl" id="ENSOMYT00000142472.1">
    <property type="protein sequence ID" value="ENSOMYP00000130959.1"/>
    <property type="gene ID" value="ENSOMYG00000058719.1"/>
</dbReference>
<proteinExistence type="inferred from homology"/>
<evidence type="ECO:0000256" key="1">
    <source>
        <dbReference type="ARBA" id="ARBA00005354"/>
    </source>
</evidence>
<dbReference type="Gene3D" id="3.10.450.50">
    <property type="match status" value="1"/>
</dbReference>
<evidence type="ECO:0000256" key="2">
    <source>
        <dbReference type="ARBA" id="ARBA00012434"/>
    </source>
</evidence>
<dbReference type="FunFam" id="3.30.200.20:FF:000239">
    <property type="entry name" value="Calcium/calmodulin-dependent protein kinase type II subunit beta"/>
    <property type="match status" value="1"/>
</dbReference>
<evidence type="ECO:0000256" key="5">
    <source>
        <dbReference type="ARBA" id="ARBA00022679"/>
    </source>
</evidence>
<dbReference type="InterPro" id="IPR032710">
    <property type="entry name" value="NTF2-like_dom_sf"/>
</dbReference>
<comment type="subunit">
    <text evidence="11">CAMK2 is composed of four different chains: alpha, beta, gamma, and delta. The different isoforms assemble into homo- or heteromultimeric holoenzymes composed of 8 to 12 subunits.</text>
</comment>
<dbReference type="FunFam" id="1.10.510.10:FF:000001">
    <property type="entry name" value="Calcium/calmodulin-dependent protein kinase type II subunit delta"/>
    <property type="match status" value="1"/>
</dbReference>
<dbReference type="FunFam" id="3.10.450.50:FF:000001">
    <property type="entry name" value="calcium/calmodulin-dependent protein kinase type II subunit gamma isoform X1"/>
    <property type="match status" value="1"/>
</dbReference>
<dbReference type="InterPro" id="IPR000719">
    <property type="entry name" value="Prot_kinase_dom"/>
</dbReference>
<reference evidence="13" key="2">
    <citation type="submission" date="2025-08" db="UniProtKB">
        <authorList>
            <consortium name="Ensembl"/>
        </authorList>
    </citation>
    <scope>IDENTIFICATION</scope>
</reference>
<feature type="domain" description="Protein kinase" evidence="12">
    <location>
        <begin position="3"/>
        <end position="261"/>
    </location>
</feature>
<organism evidence="13 14">
    <name type="scientific">Oncorhynchus mykiss</name>
    <name type="common">Rainbow trout</name>
    <name type="synonym">Salmo gairdneri</name>
    <dbReference type="NCBI Taxonomy" id="8022"/>
    <lineage>
        <taxon>Eukaryota</taxon>
        <taxon>Metazoa</taxon>
        <taxon>Chordata</taxon>
        <taxon>Craniata</taxon>
        <taxon>Vertebrata</taxon>
        <taxon>Euteleostomi</taxon>
        <taxon>Actinopterygii</taxon>
        <taxon>Neopterygii</taxon>
        <taxon>Teleostei</taxon>
        <taxon>Protacanthopterygii</taxon>
        <taxon>Salmoniformes</taxon>
        <taxon>Salmonidae</taxon>
        <taxon>Salmoninae</taxon>
        <taxon>Oncorhynchus</taxon>
    </lineage>
</organism>
<protein>
    <recommendedName>
        <fullName evidence="2">calcium/calmodulin-dependent protein kinase</fullName>
        <ecNumber evidence="2">2.7.11.17</ecNumber>
    </recommendedName>
</protein>
<reference evidence="13" key="1">
    <citation type="submission" date="2020-07" db="EMBL/GenBank/DDBJ databases">
        <title>A long reads based de novo assembly of the rainbow trout Arlee double haploid line genome.</title>
        <authorList>
            <person name="Gao G."/>
            <person name="Palti Y."/>
        </authorList>
    </citation>
    <scope>NUCLEOTIDE SEQUENCE [LARGE SCALE GENOMIC DNA]</scope>
</reference>
<keyword evidence="7" id="KW-0112">Calmodulin-binding</keyword>
<keyword evidence="4" id="KW-0597">Phosphoprotein</keyword>
<evidence type="ECO:0000256" key="6">
    <source>
        <dbReference type="ARBA" id="ARBA00022777"/>
    </source>
</evidence>
<dbReference type="SUPFAM" id="SSF54427">
    <property type="entry name" value="NTF2-like"/>
    <property type="match status" value="1"/>
</dbReference>
<dbReference type="AlphaFoldDB" id="A0A8K9XBR5"/>
<evidence type="ECO:0000256" key="3">
    <source>
        <dbReference type="ARBA" id="ARBA00022527"/>
    </source>
</evidence>
<comment type="catalytic activity">
    <reaction evidence="8">
        <text>L-threonyl-[protein] + ATP = O-phospho-L-threonyl-[protein] + ADP + H(+)</text>
        <dbReference type="Rhea" id="RHEA:46608"/>
        <dbReference type="Rhea" id="RHEA-COMP:11060"/>
        <dbReference type="Rhea" id="RHEA-COMP:11605"/>
        <dbReference type="ChEBI" id="CHEBI:15378"/>
        <dbReference type="ChEBI" id="CHEBI:30013"/>
        <dbReference type="ChEBI" id="CHEBI:30616"/>
        <dbReference type="ChEBI" id="CHEBI:61977"/>
        <dbReference type="ChEBI" id="CHEBI:456216"/>
        <dbReference type="EC" id="2.7.11.17"/>
    </reaction>
</comment>
<dbReference type="Gene3D" id="1.10.510.10">
    <property type="entry name" value="Transferase(Phosphotransferase) domain 1"/>
    <property type="match status" value="1"/>
</dbReference>
<keyword evidence="14" id="KW-1185">Reference proteome</keyword>
<dbReference type="CDD" id="cd14086">
    <property type="entry name" value="STKc_CaMKII"/>
    <property type="match status" value="1"/>
</dbReference>
<dbReference type="Pfam" id="PF08332">
    <property type="entry name" value="CaMKII_AD"/>
    <property type="match status" value="1"/>
</dbReference>
<reference evidence="13" key="3">
    <citation type="submission" date="2025-09" db="UniProtKB">
        <authorList>
            <consortium name="Ensembl"/>
        </authorList>
    </citation>
    <scope>IDENTIFICATION</scope>
</reference>
<keyword evidence="5" id="KW-0808">Transferase</keyword>
<dbReference type="GO" id="GO:0005516">
    <property type="term" value="F:calmodulin binding"/>
    <property type="evidence" value="ECO:0007669"/>
    <property type="project" value="UniProtKB-KW"/>
</dbReference>
<dbReference type="GO" id="GO:0004683">
    <property type="term" value="F:calcium/calmodulin-dependent protein kinase activity"/>
    <property type="evidence" value="ECO:0007669"/>
    <property type="project" value="UniProtKB-EC"/>
</dbReference>
<dbReference type="SUPFAM" id="SSF56112">
    <property type="entry name" value="Protein kinase-like (PK-like)"/>
    <property type="match status" value="1"/>
</dbReference>
<dbReference type="Pfam" id="PF00069">
    <property type="entry name" value="Pkinase"/>
    <property type="match status" value="1"/>
</dbReference>
<dbReference type="Proteomes" id="UP000694395">
    <property type="component" value="Chromosome 10"/>
</dbReference>
<dbReference type="PANTHER" id="PTHR24347">
    <property type="entry name" value="SERINE/THREONINE-PROTEIN KINASE"/>
    <property type="match status" value="1"/>
</dbReference>
<sequence>QTSTCVCVTYTGAFSVVKRCLRISSGQEFAAKIINTKKLSARDHQKLEREARICRLLKHPNIVRLHDSISEEGFHYLLFDLVTGGELFEDIVAREYYSEADASHCIQQIVESVHHCHVNGIVHRDLKPENLLLASKLKGAAVKLADFGLAIEVQGDQQAWFGFAGTPGYLSPEVLRKDPYGKPVDMWACGVILYILLVGYPPFWDEDQHRLYQQIKAGAYDFPSPEWDTVTPDAKDLINKMLTINPAKRITTAEALKHPWICQRSTVASMMHRQETVECLKKFNARRKLKVTLTLSLSSVLFRDSRDESIESTNTTIEDEDVKARKQEIIKVTEQLIESINNGDFEAYAKICDPGLTSFEPEALGNLVEGHDFHRFYFDNALSKGSKPVHTILLNPHVHLIGRKSNAACIAYIRLSQYMDAGGMPRTMQSEETRVWHRREGKWQNIHFHRSGSPSVPSHDYKYTDITTFTSTTL</sequence>